<dbReference type="AlphaFoldDB" id="A0A090EC01"/>
<evidence type="ECO:0000313" key="3">
    <source>
        <dbReference type="Proteomes" id="UP000045285"/>
    </source>
</evidence>
<accession>A0A090EC01</accession>
<sequence>MKGLTLKGSITPKNWIAFLSSVNSIGFVELNPSNEARFVGKVSPGTDGGGAKGRSRRAVTDGNLRSSSFQAEQGAKRRAQTLE</sequence>
<dbReference type="Proteomes" id="UP000045285">
    <property type="component" value="Unassembled WGS sequence"/>
</dbReference>
<gene>
    <name evidence="2" type="ORF">MPL3356_70096</name>
</gene>
<proteinExistence type="predicted"/>
<reference evidence="3" key="1">
    <citation type="submission" date="2014-08" db="EMBL/GenBank/DDBJ databases">
        <authorList>
            <person name="Moulin L."/>
        </authorList>
    </citation>
    <scope>NUCLEOTIDE SEQUENCE [LARGE SCALE GENOMIC DNA]</scope>
</reference>
<keyword evidence="3" id="KW-1185">Reference proteome</keyword>
<name>A0A090EC01_MESPL</name>
<protein>
    <submittedName>
        <fullName evidence="2">Uncharacterized protein</fullName>
    </submittedName>
</protein>
<feature type="region of interest" description="Disordered" evidence="1">
    <location>
        <begin position="41"/>
        <end position="83"/>
    </location>
</feature>
<dbReference type="EMBL" id="CCMZ01000067">
    <property type="protein sequence ID" value="CDX27607.1"/>
    <property type="molecule type" value="Genomic_DNA"/>
</dbReference>
<evidence type="ECO:0000313" key="2">
    <source>
        <dbReference type="EMBL" id="CDX27607.1"/>
    </source>
</evidence>
<organism evidence="2 3">
    <name type="scientific">Mesorhizobium plurifarium</name>
    <dbReference type="NCBI Taxonomy" id="69974"/>
    <lineage>
        <taxon>Bacteria</taxon>
        <taxon>Pseudomonadati</taxon>
        <taxon>Pseudomonadota</taxon>
        <taxon>Alphaproteobacteria</taxon>
        <taxon>Hyphomicrobiales</taxon>
        <taxon>Phyllobacteriaceae</taxon>
        <taxon>Mesorhizobium</taxon>
    </lineage>
</organism>
<evidence type="ECO:0000256" key="1">
    <source>
        <dbReference type="SAM" id="MobiDB-lite"/>
    </source>
</evidence>